<dbReference type="EMBL" id="ML977359">
    <property type="protein sequence ID" value="KAF2106803.1"/>
    <property type="molecule type" value="Genomic_DNA"/>
</dbReference>
<feature type="compositionally biased region" description="Acidic residues" evidence="1">
    <location>
        <begin position="549"/>
        <end position="568"/>
    </location>
</feature>
<feature type="region of interest" description="Disordered" evidence="1">
    <location>
        <begin position="544"/>
        <end position="612"/>
    </location>
</feature>
<dbReference type="InterPro" id="IPR016024">
    <property type="entry name" value="ARM-type_fold"/>
</dbReference>
<feature type="domain" description="Wings apart-like protein C-terminal" evidence="2">
    <location>
        <begin position="669"/>
        <end position="1007"/>
    </location>
</feature>
<evidence type="ECO:0000256" key="1">
    <source>
        <dbReference type="SAM" id="MobiDB-lite"/>
    </source>
</evidence>
<dbReference type="InterPro" id="IPR011989">
    <property type="entry name" value="ARM-like"/>
</dbReference>
<evidence type="ECO:0000313" key="3">
    <source>
        <dbReference type="EMBL" id="KAF2106803.1"/>
    </source>
</evidence>
<accession>A0A6A5YIK9</accession>
<dbReference type="Pfam" id="PF07814">
    <property type="entry name" value="WAPL"/>
    <property type="match status" value="1"/>
</dbReference>
<feature type="compositionally biased region" description="Basic and acidic residues" evidence="1">
    <location>
        <begin position="122"/>
        <end position="131"/>
    </location>
</feature>
<organism evidence="3 4">
    <name type="scientific">Lophiotrema nucula</name>
    <dbReference type="NCBI Taxonomy" id="690887"/>
    <lineage>
        <taxon>Eukaryota</taxon>
        <taxon>Fungi</taxon>
        <taxon>Dikarya</taxon>
        <taxon>Ascomycota</taxon>
        <taxon>Pezizomycotina</taxon>
        <taxon>Dothideomycetes</taxon>
        <taxon>Pleosporomycetidae</taxon>
        <taxon>Pleosporales</taxon>
        <taxon>Lophiotremataceae</taxon>
        <taxon>Lophiotrema</taxon>
    </lineage>
</organism>
<feature type="region of interest" description="Disordered" evidence="1">
    <location>
        <begin position="1"/>
        <end position="154"/>
    </location>
</feature>
<dbReference type="AlphaFoldDB" id="A0A6A5YIK9"/>
<evidence type="ECO:0000313" key="4">
    <source>
        <dbReference type="Proteomes" id="UP000799770"/>
    </source>
</evidence>
<sequence length="1131" mass="123116">MAMATSSTFTTAHRRKKLATYGKASRAAPKFPWDDDAPSPERPRKQAGGPVGRLPGATEAARERSALKSPAGRPSDASATRDIFDVPSEDDVGHAPTPVRAKKPAPKVNKLTDMFDVPSPDEGLHKQRQVDKPAQQTPKQRAQSRPVLPSTAADVMDVFDVPSSDDEVVHYNPHTAEALQPRPASIARPSVHMVEKSSKAGPPQRTLVDQPALSRKRGKTPQALALPGGDVTSVAKMKPANKTRVAAAISVPPAAVLKSKNKTTATEAKPSAGLDIFDVPSSDEDKPLPTPRRARPPPLHRSKTPPIPKAAVARRSPDDQNESDESSTAKKRKRQALGQLSHVDTTRPAKEFLPPQRSAKYQKKEGSISPDYGSAKALDTTHLPMTSATTSVINKPKRTRTRTVPDLPPAPVTKGQSSPARLHTMLAVRSMSKSRTTPARTQPSEPVLLEDETMYDIPESTTSSGQPSRSHPTGLVTPRQKQMFSNLLGDSSDSTTPGMPSISRLQLTDRAPLVGALALNRSSSDIPQSAFSHRTRLIDTLIQAAPDVVDSEDDDSESESDEETEEDIAIIPQASHPVSTLQQTTSSKADDMDIDQQQPASQPSQNAVHTNGNAKVTYAKQRSYLEEEASLDDPLFLAMGLDDAPGFGGFGAKKTFQPISDDEDDPTSQVRGIHELRRKGQNEKFQMEVQTAIDDISGNAGLGPSIRRTAMLELCTKMADVKFLEQFLDSFLVEQFLDGLDSKGEVIFDFTALVAVAFIVISGPGYTILEQISQSSVMPTFAKLLDLDTDINRIAKERKTNLSKVGRESVSEFRTLLHNAPLWSGEDLKKVSPQLVALKSLEMLLLGLRKAGNTDALLNETIVSKLLIISSGPCDRLKAGSATSQDYLILNLAFSILEAVSMANGKQAVWSDGVLQRLVQMLPAFFDANGASPIKLAIRLCMNLTNNKPKACDIFAGQGFIQPLMNSVGHRFALLASDMDTEQRADILESLIYSLGALINLAEFSDRARLSVLAGEQEQLVSNLVKTFLEGSERAAQADSLEESQTNVAIGYLAVFLGNVCLNNTVRKEVQSRLPHQKIDILVEGITEFIRYNERVDRENSHFEGEEGRETWQNFTTRLMLVVDKLQKTQS</sequence>
<feature type="compositionally biased region" description="Polar residues" evidence="1">
    <location>
        <begin position="383"/>
        <end position="393"/>
    </location>
</feature>
<dbReference type="OrthoDB" id="78088at2759"/>
<dbReference type="Gene3D" id="1.25.10.10">
    <property type="entry name" value="Leucine-rich Repeat Variant"/>
    <property type="match status" value="1"/>
</dbReference>
<dbReference type="InterPro" id="IPR022771">
    <property type="entry name" value="WAPL_C"/>
</dbReference>
<feature type="compositionally biased region" description="Low complexity" evidence="1">
    <location>
        <begin position="1"/>
        <end position="11"/>
    </location>
</feature>
<dbReference type="Proteomes" id="UP000799770">
    <property type="component" value="Unassembled WGS sequence"/>
</dbReference>
<evidence type="ECO:0000259" key="2">
    <source>
        <dbReference type="Pfam" id="PF07814"/>
    </source>
</evidence>
<feature type="compositionally biased region" description="Polar residues" evidence="1">
    <location>
        <begin position="459"/>
        <end position="471"/>
    </location>
</feature>
<feature type="compositionally biased region" description="Low complexity" evidence="1">
    <location>
        <begin position="246"/>
        <end position="256"/>
    </location>
</feature>
<gene>
    <name evidence="3" type="ORF">BDV96DRAFT_693913</name>
</gene>
<feature type="compositionally biased region" description="Basic residues" evidence="1">
    <location>
        <begin position="292"/>
        <end position="303"/>
    </location>
</feature>
<keyword evidence="4" id="KW-1185">Reference proteome</keyword>
<protein>
    <submittedName>
        <fullName evidence="3">Wings apart-like protein regulation of heterochromatin-domain-containing protein</fullName>
    </submittedName>
</protein>
<reference evidence="3" key="1">
    <citation type="journal article" date="2020" name="Stud. Mycol.">
        <title>101 Dothideomycetes genomes: a test case for predicting lifestyles and emergence of pathogens.</title>
        <authorList>
            <person name="Haridas S."/>
            <person name="Albert R."/>
            <person name="Binder M."/>
            <person name="Bloem J."/>
            <person name="Labutti K."/>
            <person name="Salamov A."/>
            <person name="Andreopoulos B."/>
            <person name="Baker S."/>
            <person name="Barry K."/>
            <person name="Bills G."/>
            <person name="Bluhm B."/>
            <person name="Cannon C."/>
            <person name="Castanera R."/>
            <person name="Culley D."/>
            <person name="Daum C."/>
            <person name="Ezra D."/>
            <person name="Gonzalez J."/>
            <person name="Henrissat B."/>
            <person name="Kuo A."/>
            <person name="Liang C."/>
            <person name="Lipzen A."/>
            <person name="Lutzoni F."/>
            <person name="Magnuson J."/>
            <person name="Mondo S."/>
            <person name="Nolan M."/>
            <person name="Ohm R."/>
            <person name="Pangilinan J."/>
            <person name="Park H.-J."/>
            <person name="Ramirez L."/>
            <person name="Alfaro M."/>
            <person name="Sun H."/>
            <person name="Tritt A."/>
            <person name="Yoshinaga Y."/>
            <person name="Zwiers L.-H."/>
            <person name="Turgeon B."/>
            <person name="Goodwin S."/>
            <person name="Spatafora J."/>
            <person name="Crous P."/>
            <person name="Grigoriev I."/>
        </authorList>
    </citation>
    <scope>NUCLEOTIDE SEQUENCE</scope>
    <source>
        <strain evidence="3">CBS 627.86</strain>
    </source>
</reference>
<name>A0A6A5YIK9_9PLEO</name>
<feature type="region of interest" description="Disordered" evidence="1">
    <location>
        <begin position="457"/>
        <end position="476"/>
    </location>
</feature>
<feature type="compositionally biased region" description="Low complexity" evidence="1">
    <location>
        <begin position="596"/>
        <end position="607"/>
    </location>
</feature>
<feature type="compositionally biased region" description="Polar residues" evidence="1">
    <location>
        <begin position="576"/>
        <end position="587"/>
    </location>
</feature>
<dbReference type="SUPFAM" id="SSF48371">
    <property type="entry name" value="ARM repeat"/>
    <property type="match status" value="1"/>
</dbReference>
<feature type="region of interest" description="Disordered" evidence="1">
    <location>
        <begin position="174"/>
        <end position="230"/>
    </location>
</feature>
<proteinExistence type="predicted"/>
<feature type="region of interest" description="Disordered" evidence="1">
    <location>
        <begin position="246"/>
        <end position="418"/>
    </location>
</feature>
<feature type="compositionally biased region" description="Polar residues" evidence="1">
    <location>
        <begin position="134"/>
        <end position="143"/>
    </location>
</feature>